<evidence type="ECO:0000313" key="3">
    <source>
        <dbReference type="Proteomes" id="UP001500889"/>
    </source>
</evidence>
<feature type="region of interest" description="Disordered" evidence="1">
    <location>
        <begin position="353"/>
        <end position="416"/>
    </location>
</feature>
<proteinExistence type="predicted"/>
<evidence type="ECO:0000313" key="2">
    <source>
        <dbReference type="EMBL" id="BFG01664.1"/>
    </source>
</evidence>
<feature type="compositionally biased region" description="Basic and acidic residues" evidence="1">
    <location>
        <begin position="37"/>
        <end position="57"/>
    </location>
</feature>
<keyword evidence="3" id="KW-1185">Reference proteome</keyword>
<accession>A0AAU9G0M1</accession>
<sequence length="766" mass="86456">MNSNERDALSPEVGGLGSSRLEFRFAGPDSMQNAVQRHNDQRAAELAEQSRRRDDSGKSMGGGPIFCKVRISGRDVISKYTSRDMDVETQLSVSSATDKEKEPAVAAPKCRHFQQSIPSSLDSLEPLESVPAWVQASGAMLMGVQPPLQQQQAQRVRVSEGKSKLQIPPCVQRWALKVPPKPSKRAAKTQPKRRVIPEELRQANSDAGDAGDAGDGSEKKANIQKAIEVLYREPTACFADVIPSPMMSQAIRVKVCEAPNISYFAAGQFMLQHRSLEPESTAPFFREDSDLEHEYKHREEYLCEVGSRPSCGSSQADATLATCHKRPMFCEVECGSRGVHLWRSLNPLRYTSQRSEETPASSSQHQVVPLPHKKSPAEKEKDELQTLHSRQPGGRDGKSSQAATATATATVPCQQPKRRRCRQMQLPVCSQSLEHLKCQKLGIYKKISLKQDRIIGALDRLQHSLLQLQVPECSSQERRKRERNAFEFCVRFSRNFLYPLKGMIDDVRRTPVTYFHSATSNEACQRVVSVYGLMHQSIATYQRQLRYFLLDKVPQKLSALMEMIYTLSNTCVEKGILDRQDPVVECLRERCTKFLSFIEDMQEERFKLAREQYRRVHRQPHPTQSVGKERKSKQKYDLKMCLNDHKMYEPRLVAKKKPQELKLKRGRVARTKAATSVARATESAADTAQSPEEVQTQVAMDDMAKAKLTEQQPAAGRDSRNAKLEDELQQALIDALRHVSTSEVHQVLDPLMRSIGAILDEKMPKH</sequence>
<feature type="compositionally biased region" description="Basic residues" evidence="1">
    <location>
        <begin position="182"/>
        <end position="194"/>
    </location>
</feature>
<feature type="region of interest" description="Disordered" evidence="1">
    <location>
        <begin position="1"/>
        <end position="66"/>
    </location>
</feature>
<dbReference type="AlphaFoldDB" id="A0AAU9G0M1"/>
<protein>
    <submittedName>
        <fullName evidence="2">Uncharacterized protein</fullName>
    </submittedName>
</protein>
<dbReference type="Proteomes" id="UP001500889">
    <property type="component" value="Chromosome A"/>
</dbReference>
<gene>
    <name evidence="2" type="ORF">DMAD_01362</name>
</gene>
<feature type="compositionally biased region" description="Low complexity" evidence="1">
    <location>
        <begin position="402"/>
        <end position="415"/>
    </location>
</feature>
<organism evidence="2 3">
    <name type="scientific">Drosophila madeirensis</name>
    <name type="common">Fruit fly</name>
    <dbReference type="NCBI Taxonomy" id="30013"/>
    <lineage>
        <taxon>Eukaryota</taxon>
        <taxon>Metazoa</taxon>
        <taxon>Ecdysozoa</taxon>
        <taxon>Arthropoda</taxon>
        <taxon>Hexapoda</taxon>
        <taxon>Insecta</taxon>
        <taxon>Pterygota</taxon>
        <taxon>Neoptera</taxon>
        <taxon>Endopterygota</taxon>
        <taxon>Diptera</taxon>
        <taxon>Brachycera</taxon>
        <taxon>Muscomorpha</taxon>
        <taxon>Ephydroidea</taxon>
        <taxon>Drosophilidae</taxon>
        <taxon>Drosophila</taxon>
        <taxon>Sophophora</taxon>
    </lineage>
</organism>
<reference evidence="2 3" key="1">
    <citation type="submission" date="2024-02" db="EMBL/GenBank/DDBJ databases">
        <title>A chromosome-level genome assembly of Drosophila madeirensis, a fruit fly species endemic to Madeira island.</title>
        <authorList>
            <person name="Tomihara K."/>
            <person name="Llopart A."/>
            <person name="Yamamoto D."/>
        </authorList>
    </citation>
    <scope>NUCLEOTIDE SEQUENCE [LARGE SCALE GENOMIC DNA]</scope>
    <source>
        <strain evidence="2 3">RF1</strain>
    </source>
</reference>
<dbReference type="EMBL" id="AP029266">
    <property type="protein sequence ID" value="BFG01664.1"/>
    <property type="molecule type" value="Genomic_DNA"/>
</dbReference>
<feature type="compositionally biased region" description="Polar residues" evidence="1">
    <location>
        <begin position="353"/>
        <end position="366"/>
    </location>
</feature>
<name>A0AAU9G0M1_DROMD</name>
<evidence type="ECO:0000256" key="1">
    <source>
        <dbReference type="SAM" id="MobiDB-lite"/>
    </source>
</evidence>
<feature type="region of interest" description="Disordered" evidence="1">
    <location>
        <begin position="655"/>
        <end position="696"/>
    </location>
</feature>
<feature type="compositionally biased region" description="Basic and acidic residues" evidence="1">
    <location>
        <begin position="375"/>
        <end position="385"/>
    </location>
</feature>
<feature type="compositionally biased region" description="Polar residues" evidence="1">
    <location>
        <begin position="684"/>
        <end position="696"/>
    </location>
</feature>
<feature type="region of interest" description="Disordered" evidence="1">
    <location>
        <begin position="179"/>
        <end position="219"/>
    </location>
</feature>